<dbReference type="Proteomes" id="UP000824120">
    <property type="component" value="Chromosome 6"/>
</dbReference>
<comment type="similarity">
    <text evidence="2 6">Belongs to the peptidase S54 family.</text>
</comment>
<dbReference type="Pfam" id="PF01694">
    <property type="entry name" value="Rhomboid"/>
    <property type="match status" value="1"/>
</dbReference>
<dbReference type="EMBL" id="JACXVP010000006">
    <property type="protein sequence ID" value="KAG5600536.1"/>
    <property type="molecule type" value="Genomic_DNA"/>
</dbReference>
<dbReference type="SUPFAM" id="SSF144091">
    <property type="entry name" value="Rhomboid-like"/>
    <property type="match status" value="1"/>
</dbReference>
<feature type="transmembrane region" description="Helical" evidence="6">
    <location>
        <begin position="51"/>
        <end position="78"/>
    </location>
</feature>
<dbReference type="GO" id="GO:0016020">
    <property type="term" value="C:membrane"/>
    <property type="evidence" value="ECO:0007669"/>
    <property type="project" value="UniProtKB-SubCell"/>
</dbReference>
<protein>
    <recommendedName>
        <fullName evidence="6">RHOMBOID-like protein</fullName>
        <ecNumber evidence="6">3.4.21.105</ecNumber>
    </recommendedName>
</protein>
<evidence type="ECO:0000256" key="6">
    <source>
        <dbReference type="RuleBase" id="RU362115"/>
    </source>
</evidence>
<comment type="catalytic activity">
    <reaction evidence="6">
        <text>Cleaves type-1 transmembrane domains using a catalytic dyad composed of serine and histidine that are contributed by different transmembrane domains.</text>
        <dbReference type="EC" id="3.4.21.105"/>
    </reaction>
</comment>
<feature type="transmembrane region" description="Helical" evidence="6">
    <location>
        <begin position="133"/>
        <end position="156"/>
    </location>
</feature>
<keyword evidence="3 6" id="KW-0812">Transmembrane</keyword>
<dbReference type="InterPro" id="IPR002610">
    <property type="entry name" value="Peptidase_S54_rhomboid-like"/>
</dbReference>
<evidence type="ECO:0000256" key="1">
    <source>
        <dbReference type="ARBA" id="ARBA00004141"/>
    </source>
</evidence>
<dbReference type="InterPro" id="IPR022764">
    <property type="entry name" value="Peptidase_S54_rhomboid_dom"/>
</dbReference>
<dbReference type="PANTHER" id="PTHR22936:SF86">
    <property type="entry name" value="RHOMBOID-LIKE PROTEIN 3"/>
    <property type="match status" value="1"/>
</dbReference>
<evidence type="ECO:0000256" key="3">
    <source>
        <dbReference type="ARBA" id="ARBA00022692"/>
    </source>
</evidence>
<keyword evidence="6" id="KW-0720">Serine protease</keyword>
<feature type="non-terminal residue" evidence="8">
    <location>
        <position position="279"/>
    </location>
</feature>
<feature type="transmembrane region" description="Helical" evidence="6">
    <location>
        <begin position="90"/>
        <end position="113"/>
    </location>
</feature>
<keyword evidence="6" id="KW-0645">Protease</keyword>
<evidence type="ECO:0000256" key="5">
    <source>
        <dbReference type="ARBA" id="ARBA00023136"/>
    </source>
</evidence>
<reference evidence="8 9" key="1">
    <citation type="submission" date="2020-09" db="EMBL/GenBank/DDBJ databases">
        <title>De no assembly of potato wild relative species, Solanum commersonii.</title>
        <authorList>
            <person name="Cho K."/>
        </authorList>
    </citation>
    <scope>NUCLEOTIDE SEQUENCE [LARGE SCALE GENOMIC DNA]</scope>
    <source>
        <strain evidence="8">LZ3.2</strain>
        <tissue evidence="8">Leaf</tissue>
    </source>
</reference>
<comment type="function">
    <text evidence="6">Serine protease involved in intramembrane proteolysis.</text>
</comment>
<gene>
    <name evidence="8" type="ORF">H5410_031906</name>
</gene>
<organism evidence="8 9">
    <name type="scientific">Solanum commersonii</name>
    <name type="common">Commerson's wild potato</name>
    <name type="synonym">Commerson's nightshade</name>
    <dbReference type="NCBI Taxonomy" id="4109"/>
    <lineage>
        <taxon>Eukaryota</taxon>
        <taxon>Viridiplantae</taxon>
        <taxon>Streptophyta</taxon>
        <taxon>Embryophyta</taxon>
        <taxon>Tracheophyta</taxon>
        <taxon>Spermatophyta</taxon>
        <taxon>Magnoliopsida</taxon>
        <taxon>eudicotyledons</taxon>
        <taxon>Gunneridae</taxon>
        <taxon>Pentapetalae</taxon>
        <taxon>asterids</taxon>
        <taxon>lamiids</taxon>
        <taxon>Solanales</taxon>
        <taxon>Solanaceae</taxon>
        <taxon>Solanoideae</taxon>
        <taxon>Solaneae</taxon>
        <taxon>Solanum</taxon>
    </lineage>
</organism>
<evidence type="ECO:0000256" key="2">
    <source>
        <dbReference type="ARBA" id="ARBA00009045"/>
    </source>
</evidence>
<keyword evidence="9" id="KW-1185">Reference proteome</keyword>
<dbReference type="AlphaFoldDB" id="A0A9J5YLH6"/>
<evidence type="ECO:0000256" key="4">
    <source>
        <dbReference type="ARBA" id="ARBA00022989"/>
    </source>
</evidence>
<dbReference type="EC" id="3.4.21.105" evidence="6"/>
<feature type="transmembrane region" description="Helical" evidence="6">
    <location>
        <begin position="168"/>
        <end position="187"/>
    </location>
</feature>
<comment type="subcellular location">
    <subcellularLocation>
        <location evidence="1 6">Membrane</location>
        <topology evidence="1 6">Multi-pass membrane protein</topology>
    </subcellularLocation>
</comment>
<dbReference type="GO" id="GO:0006508">
    <property type="term" value="P:proteolysis"/>
    <property type="evidence" value="ECO:0007669"/>
    <property type="project" value="UniProtKB-KW"/>
</dbReference>
<dbReference type="Gene3D" id="1.20.1540.10">
    <property type="entry name" value="Rhomboid-like"/>
    <property type="match status" value="1"/>
</dbReference>
<comment type="caution">
    <text evidence="6">Lacks conserved residue(s) required for the propagation of feature annotation.</text>
</comment>
<sequence>KYVMLGFVMYFFIHCQKQDSRCSNPLFSLSSSMLERLGALDWNKVVYHHQVWRLITCIWLHASLIHLLASTMGFMVVAKHLEKQYGFVRIGIIYLFSGIGGSILTSLFIQRSVSVGASGALFGLIGAKFSEIIANWSVSVGALFTLLLIVVINLAAGMLPHVGNFTHIGGFMTGLLLGFVLLVPPHVGRAENDQNLPVVDHVYSKYKAYRTVAEPGISSRLRPCYQNVFGLLSLILLVTGSVFTIGLVMVFRGVNVYDHCHWCHYLSCVPTFLWKCDGT</sequence>
<proteinExistence type="inferred from homology"/>
<dbReference type="OrthoDB" id="418595at2759"/>
<name>A0A9J5YLH6_SOLCO</name>
<keyword evidence="6" id="KW-0378">Hydrolase</keyword>
<keyword evidence="4 6" id="KW-1133">Transmembrane helix</keyword>
<dbReference type="GO" id="GO:0004252">
    <property type="term" value="F:serine-type endopeptidase activity"/>
    <property type="evidence" value="ECO:0007669"/>
    <property type="project" value="InterPro"/>
</dbReference>
<comment type="caution">
    <text evidence="8">The sequence shown here is derived from an EMBL/GenBank/DDBJ whole genome shotgun (WGS) entry which is preliminary data.</text>
</comment>
<dbReference type="InterPro" id="IPR035952">
    <property type="entry name" value="Rhomboid-like_sf"/>
</dbReference>
<accession>A0A9J5YLH6</accession>
<evidence type="ECO:0000313" key="8">
    <source>
        <dbReference type="EMBL" id="KAG5600536.1"/>
    </source>
</evidence>
<evidence type="ECO:0000259" key="7">
    <source>
        <dbReference type="Pfam" id="PF01694"/>
    </source>
</evidence>
<feature type="transmembrane region" description="Helical" evidence="6">
    <location>
        <begin position="228"/>
        <end position="251"/>
    </location>
</feature>
<evidence type="ECO:0000313" key="9">
    <source>
        <dbReference type="Proteomes" id="UP000824120"/>
    </source>
</evidence>
<feature type="domain" description="Peptidase S54 rhomboid" evidence="7">
    <location>
        <begin position="49"/>
        <end position="182"/>
    </location>
</feature>
<dbReference type="PANTHER" id="PTHR22936">
    <property type="entry name" value="RHOMBOID-RELATED"/>
    <property type="match status" value="1"/>
</dbReference>
<keyword evidence="5 6" id="KW-0472">Membrane</keyword>